<dbReference type="Proteomes" id="UP001172083">
    <property type="component" value="Unassembled WGS sequence"/>
</dbReference>
<comment type="caution">
    <text evidence="1">The sequence shown here is derived from an EMBL/GenBank/DDBJ whole genome shotgun (WGS) entry which is preliminary data.</text>
</comment>
<dbReference type="RefSeq" id="WP_346758311.1">
    <property type="nucleotide sequence ID" value="NZ_JAUJEB010000001.1"/>
</dbReference>
<keyword evidence="2" id="KW-1185">Reference proteome</keyword>
<dbReference type="EMBL" id="JAUJEB010000001">
    <property type="protein sequence ID" value="MDN5212995.1"/>
    <property type="molecule type" value="Genomic_DNA"/>
</dbReference>
<name>A0ABT8L5H2_9BACT</name>
<gene>
    <name evidence="1" type="ORF">QQ020_13090</name>
</gene>
<protein>
    <submittedName>
        <fullName evidence="1">PorP/SprF family type IX secretion system membrane protein</fullName>
    </submittedName>
</protein>
<sequence>MMRKLYFLIFVLLAGITHSYGQGRALLGQYFQNLPAFSPAFTGANDYLDIRTGYRKQWAGFNNAPNTVFLSAYSPIRVNKGNPYRRNSLRGSTNRQYHKGPANKPGVKLGAGGYILIDEKGPFTELEIMPSLAVHVPIIKQTYLSMGLSGGLLNNKIDLDEITVVDEINDATYLSYVNNGASNSYFNLNFSLGIYSARYYFSYGMMQMSRTLLSGNEQVNTEGAGTRHHLLGGYRFFAGKKWELIPNTFLRIQGNQPFFFEAGLRARYNKNLWIGTSYRNDQTFVWMLGFSFNDKVNFGYAYEYKNSDFDNFNSGSHEITLGLRLFNHGSYTLIW</sequence>
<evidence type="ECO:0000313" key="2">
    <source>
        <dbReference type="Proteomes" id="UP001172083"/>
    </source>
</evidence>
<reference evidence="1" key="1">
    <citation type="submission" date="2023-06" db="EMBL/GenBank/DDBJ databases">
        <title>Genomic of Agaribacillus aureum.</title>
        <authorList>
            <person name="Wang G."/>
        </authorList>
    </citation>
    <scope>NUCLEOTIDE SEQUENCE</scope>
    <source>
        <strain evidence="1">BMA12</strain>
    </source>
</reference>
<evidence type="ECO:0000313" key="1">
    <source>
        <dbReference type="EMBL" id="MDN5212995.1"/>
    </source>
</evidence>
<proteinExistence type="predicted"/>
<dbReference type="InterPro" id="IPR019861">
    <property type="entry name" value="PorP/SprF_Bacteroidetes"/>
</dbReference>
<dbReference type="Pfam" id="PF11751">
    <property type="entry name" value="PorP_SprF"/>
    <property type="match status" value="1"/>
</dbReference>
<accession>A0ABT8L5H2</accession>
<dbReference type="NCBIfam" id="TIGR03519">
    <property type="entry name" value="T9SS_PorP_fam"/>
    <property type="match status" value="1"/>
</dbReference>
<organism evidence="1 2">
    <name type="scientific">Agaribacillus aureus</name>
    <dbReference type="NCBI Taxonomy" id="3051825"/>
    <lineage>
        <taxon>Bacteria</taxon>
        <taxon>Pseudomonadati</taxon>
        <taxon>Bacteroidota</taxon>
        <taxon>Cytophagia</taxon>
        <taxon>Cytophagales</taxon>
        <taxon>Splendidivirgaceae</taxon>
        <taxon>Agaribacillus</taxon>
    </lineage>
</organism>